<feature type="signal peptide" evidence="7">
    <location>
        <begin position="1"/>
        <end position="18"/>
    </location>
</feature>
<dbReference type="GO" id="GO:0015689">
    <property type="term" value="P:molybdate ion transport"/>
    <property type="evidence" value="ECO:0007669"/>
    <property type="project" value="InterPro"/>
</dbReference>
<sequence>MPRILIPLLLLFSSFSFANSNQTVYVYAASSMTQVVERLIEKAQGQGIEVKGVYGSSSSLARQISQGAPADIFISANTQWMDYLEQQGEGVKPSINIAGNQLVVVSGNKDVRLDRLDDLSNWNKMLDGQRLAIGESNTVPVGIYAKQALQNLGVWQSLSKHTAPMKNTRAVLAMVERQQVPMGIVYVTDAKQSKQAHLVSAIPMDLYEPIKYPALLLSDKSSANQVYKALYSKEMSQYLLELGFTPLTQ</sequence>
<evidence type="ECO:0000313" key="11">
    <source>
        <dbReference type="Proteomes" id="UP000235611"/>
    </source>
</evidence>
<evidence type="ECO:0000256" key="4">
    <source>
        <dbReference type="ARBA" id="ARBA00022729"/>
    </source>
</evidence>
<feature type="binding site" evidence="6">
    <location>
        <position position="57"/>
    </location>
    <ligand>
        <name>molybdate</name>
        <dbReference type="ChEBI" id="CHEBI:36264"/>
    </ligand>
</feature>
<feature type="binding site" evidence="6">
    <location>
        <position position="31"/>
    </location>
    <ligand>
        <name>molybdate</name>
        <dbReference type="ChEBI" id="CHEBI:36264"/>
    </ligand>
</feature>
<keyword evidence="4 7" id="KW-0732">Signal</keyword>
<gene>
    <name evidence="8" type="ORF">A6E01_16105</name>
    <name evidence="9" type="ORF">BCS93_00535</name>
</gene>
<evidence type="ECO:0000256" key="6">
    <source>
        <dbReference type="PIRSR" id="PIRSR004846-1"/>
    </source>
</evidence>
<evidence type="ECO:0000256" key="1">
    <source>
        <dbReference type="ARBA" id="ARBA00009175"/>
    </source>
</evidence>
<dbReference type="SUPFAM" id="SSF53850">
    <property type="entry name" value="Periplasmic binding protein-like II"/>
    <property type="match status" value="1"/>
</dbReference>
<dbReference type="GO" id="GO:0046872">
    <property type="term" value="F:metal ion binding"/>
    <property type="evidence" value="ECO:0007669"/>
    <property type="project" value="UniProtKB-KW"/>
</dbReference>
<evidence type="ECO:0000256" key="5">
    <source>
        <dbReference type="ARBA" id="ARBA00062515"/>
    </source>
</evidence>
<keyword evidence="2 6" id="KW-0500">Molybdenum</keyword>
<dbReference type="KEGG" id="vbr:A6E01_16105"/>
<dbReference type="InterPro" id="IPR050682">
    <property type="entry name" value="ModA/WtpA"/>
</dbReference>
<dbReference type="NCBIfam" id="TIGR01256">
    <property type="entry name" value="modA"/>
    <property type="match status" value="1"/>
</dbReference>
<evidence type="ECO:0000256" key="7">
    <source>
        <dbReference type="SAM" id="SignalP"/>
    </source>
</evidence>
<dbReference type="FunFam" id="3.40.190.10:FF:000035">
    <property type="entry name" value="Molybdate ABC transporter substrate-binding protein"/>
    <property type="match status" value="1"/>
</dbReference>
<evidence type="ECO:0000313" key="10">
    <source>
        <dbReference type="Proteomes" id="UP000092018"/>
    </source>
</evidence>
<reference evidence="9" key="4">
    <citation type="journal article" date="2018" name="Nature">
        <title>A major lineage of non-tailed dsDNA viruses as unrecognized killers of marine bacteria.</title>
        <authorList>
            <person name="Kauffman K.M."/>
            <person name="Hussain F.A."/>
            <person name="Yang J."/>
            <person name="Arevalo P."/>
            <person name="Brown J.M."/>
            <person name="Chang W.K."/>
            <person name="VanInsberghe D."/>
            <person name="Elsherbini J."/>
            <person name="Sharma R.S."/>
            <person name="Cutler M.B."/>
            <person name="Kelly L."/>
            <person name="Polz M.F."/>
        </authorList>
    </citation>
    <scope>NUCLEOTIDE SEQUENCE</scope>
    <source>
        <strain evidence="9">10N.222.49.A5</strain>
    </source>
</reference>
<dbReference type="GO" id="GO:0030288">
    <property type="term" value="C:outer membrane-bounded periplasmic space"/>
    <property type="evidence" value="ECO:0007669"/>
    <property type="project" value="TreeGrafter"/>
</dbReference>
<dbReference type="EMBL" id="CP016178">
    <property type="protein sequence ID" value="ANO34714.1"/>
    <property type="molecule type" value="Genomic_DNA"/>
</dbReference>
<dbReference type="PIRSF" id="PIRSF004846">
    <property type="entry name" value="ModA"/>
    <property type="match status" value="1"/>
</dbReference>
<reference evidence="8 10" key="1">
    <citation type="submission" date="2016-06" db="EMBL/GenBank/DDBJ databases">
        <title>Adaptive Radiation by Waves of Gene Transfer Leads to Fine-Scale Resource Partitioning in Marine Microbes.</title>
        <authorList>
            <person name="Hehemann J.-H."/>
            <person name="Arevalo P."/>
            <person name="Datta M.S."/>
            <person name="Yu X."/>
            <person name="Corzett C."/>
            <person name="Henschel A."/>
            <person name="Preheim S.P."/>
            <person name="Timberlake S."/>
            <person name="Alm E.J."/>
            <person name="Polz M.F."/>
        </authorList>
    </citation>
    <scope>NUCLEOTIDE SEQUENCE [LARGE SCALE GENOMIC DNA]</scope>
    <source>
        <strain evidence="8 10">FF50</strain>
    </source>
</reference>
<dbReference type="RefSeq" id="WP_065210710.1">
    <property type="nucleotide sequence ID" value="NZ_CP016178.1"/>
</dbReference>
<keyword evidence="3 6" id="KW-0479">Metal-binding</keyword>
<evidence type="ECO:0000256" key="2">
    <source>
        <dbReference type="ARBA" id="ARBA00022505"/>
    </source>
</evidence>
<dbReference type="Pfam" id="PF13531">
    <property type="entry name" value="SBP_bac_11"/>
    <property type="match status" value="1"/>
</dbReference>
<dbReference type="Gene3D" id="3.40.190.10">
    <property type="entry name" value="Periplasmic binding protein-like II"/>
    <property type="match status" value="2"/>
</dbReference>
<protein>
    <submittedName>
        <fullName evidence="9">Molybdate ABC transporter substrate-binding protein</fullName>
    </submittedName>
</protein>
<comment type="subunit">
    <text evidence="5">The complex is composed of two ATP-binding proteins (ModC), two transmembrane proteins (ModB) and a solute-binding protein (ModA).</text>
</comment>
<dbReference type="PANTHER" id="PTHR30632">
    <property type="entry name" value="MOLYBDATE-BINDING PERIPLASMIC PROTEIN"/>
    <property type="match status" value="1"/>
</dbReference>
<feature type="chain" id="PRO_5042799023" evidence="7">
    <location>
        <begin position="19"/>
        <end position="249"/>
    </location>
</feature>
<proteinExistence type="inferred from homology"/>
<feature type="binding site" evidence="6">
    <location>
        <position position="186"/>
    </location>
    <ligand>
        <name>molybdate</name>
        <dbReference type="ChEBI" id="CHEBI:36264"/>
    </ligand>
</feature>
<dbReference type="EMBL" id="MDBO01000001">
    <property type="protein sequence ID" value="PMP17115.1"/>
    <property type="molecule type" value="Genomic_DNA"/>
</dbReference>
<dbReference type="GO" id="GO:1901359">
    <property type="term" value="F:tungstate binding"/>
    <property type="evidence" value="ECO:0007669"/>
    <property type="project" value="UniProtKB-ARBA"/>
</dbReference>
<comment type="similarity">
    <text evidence="1">Belongs to the bacterial solute-binding protein ModA family.</text>
</comment>
<name>A0AAP8SYQ9_9VIBR</name>
<dbReference type="AlphaFoldDB" id="A0AAP8SYQ9"/>
<dbReference type="Proteomes" id="UP000235611">
    <property type="component" value="Unassembled WGS sequence"/>
</dbReference>
<dbReference type="Proteomes" id="UP000092018">
    <property type="component" value="Chromosome 2"/>
</dbReference>
<dbReference type="GO" id="GO:0030973">
    <property type="term" value="F:molybdate ion binding"/>
    <property type="evidence" value="ECO:0007669"/>
    <property type="project" value="TreeGrafter"/>
</dbReference>
<dbReference type="PANTHER" id="PTHR30632:SF17">
    <property type="entry name" value="MOLYBDATE-BINDING PROTEIN MODA"/>
    <property type="match status" value="1"/>
</dbReference>
<dbReference type="InterPro" id="IPR005950">
    <property type="entry name" value="ModA"/>
</dbReference>
<reference evidence="11" key="2">
    <citation type="submission" date="2016-07" db="EMBL/GenBank/DDBJ databases">
        <title>Nontailed viruses are major unrecognized killers of bacteria in the ocean.</title>
        <authorList>
            <person name="Kauffman K."/>
            <person name="Hussain F."/>
            <person name="Yang J."/>
            <person name="Arevalo P."/>
            <person name="Brown J."/>
            <person name="Cutler M."/>
            <person name="Kelly L."/>
            <person name="Polz M.F."/>
        </authorList>
    </citation>
    <scope>NUCLEOTIDE SEQUENCE [LARGE SCALE GENOMIC DNA]</scope>
    <source>
        <strain evidence="11">10N.222.49.A5</strain>
    </source>
</reference>
<evidence type="ECO:0000313" key="8">
    <source>
        <dbReference type="EMBL" id="ANO34714.1"/>
    </source>
</evidence>
<evidence type="ECO:0000256" key="3">
    <source>
        <dbReference type="ARBA" id="ARBA00022723"/>
    </source>
</evidence>
<evidence type="ECO:0000313" key="9">
    <source>
        <dbReference type="EMBL" id="PMP17115.1"/>
    </source>
</evidence>
<organism evidence="9 11">
    <name type="scientific">Vibrio breoganii</name>
    <dbReference type="NCBI Taxonomy" id="553239"/>
    <lineage>
        <taxon>Bacteria</taxon>
        <taxon>Pseudomonadati</taxon>
        <taxon>Pseudomonadota</taxon>
        <taxon>Gammaproteobacteria</taxon>
        <taxon>Vibrionales</taxon>
        <taxon>Vibrionaceae</taxon>
        <taxon>Vibrio</taxon>
    </lineage>
</organism>
<accession>A0AAP8SYQ9</accession>
<reference evidence="9" key="3">
    <citation type="submission" date="2016-07" db="EMBL/GenBank/DDBJ databases">
        <authorList>
            <person name="Kauffman K."/>
            <person name="Arevalo P."/>
            <person name="Polz M.F."/>
        </authorList>
    </citation>
    <scope>NUCLEOTIDE SEQUENCE</scope>
    <source>
        <strain evidence="9">10N.222.49.A5</strain>
    </source>
</reference>